<evidence type="ECO:0000256" key="1">
    <source>
        <dbReference type="SAM" id="Phobius"/>
    </source>
</evidence>
<sequence>MRGQLMDENEKSEQLITNAKLQLQKGYVVHKGILEKGECSAIEATKITTITLECVDSVANRRPTMSTVIKSLEEIQIDNQPNKDKEKSSKKKGKLKRLLLTVNSYSYVAKLLFLILIVVFQLFEFHCLHIISVIHYTFLCLKL</sequence>
<gene>
    <name evidence="2" type="ORF">CEPIT_LOCUS8055</name>
</gene>
<dbReference type="EMBL" id="CAMAPF010000038">
    <property type="protein sequence ID" value="CAH9082367.1"/>
    <property type="molecule type" value="Genomic_DNA"/>
</dbReference>
<keyword evidence="1" id="KW-0472">Membrane</keyword>
<dbReference type="AlphaFoldDB" id="A0AAV0CS07"/>
<evidence type="ECO:0000313" key="2">
    <source>
        <dbReference type="EMBL" id="CAH9082367.1"/>
    </source>
</evidence>
<comment type="caution">
    <text evidence="2">The sequence shown here is derived from an EMBL/GenBank/DDBJ whole genome shotgun (WGS) entry which is preliminary data.</text>
</comment>
<keyword evidence="1" id="KW-1133">Transmembrane helix</keyword>
<protein>
    <submittedName>
        <fullName evidence="2">Uncharacterized protein</fullName>
    </submittedName>
</protein>
<evidence type="ECO:0000313" key="3">
    <source>
        <dbReference type="Proteomes" id="UP001152523"/>
    </source>
</evidence>
<organism evidence="2 3">
    <name type="scientific">Cuscuta epithymum</name>
    <dbReference type="NCBI Taxonomy" id="186058"/>
    <lineage>
        <taxon>Eukaryota</taxon>
        <taxon>Viridiplantae</taxon>
        <taxon>Streptophyta</taxon>
        <taxon>Embryophyta</taxon>
        <taxon>Tracheophyta</taxon>
        <taxon>Spermatophyta</taxon>
        <taxon>Magnoliopsida</taxon>
        <taxon>eudicotyledons</taxon>
        <taxon>Gunneridae</taxon>
        <taxon>Pentapetalae</taxon>
        <taxon>asterids</taxon>
        <taxon>lamiids</taxon>
        <taxon>Solanales</taxon>
        <taxon>Convolvulaceae</taxon>
        <taxon>Cuscuteae</taxon>
        <taxon>Cuscuta</taxon>
        <taxon>Cuscuta subgen. Cuscuta</taxon>
    </lineage>
</organism>
<dbReference type="Proteomes" id="UP001152523">
    <property type="component" value="Unassembled WGS sequence"/>
</dbReference>
<keyword evidence="1" id="KW-0812">Transmembrane</keyword>
<keyword evidence="3" id="KW-1185">Reference proteome</keyword>
<name>A0AAV0CS07_9ASTE</name>
<proteinExistence type="predicted"/>
<feature type="transmembrane region" description="Helical" evidence="1">
    <location>
        <begin position="98"/>
        <end position="123"/>
    </location>
</feature>
<reference evidence="2" key="1">
    <citation type="submission" date="2022-07" db="EMBL/GenBank/DDBJ databases">
        <authorList>
            <person name="Macas J."/>
            <person name="Novak P."/>
            <person name="Neumann P."/>
        </authorList>
    </citation>
    <scope>NUCLEOTIDE SEQUENCE</scope>
</reference>
<accession>A0AAV0CS07</accession>